<evidence type="ECO:0000313" key="12">
    <source>
        <dbReference type="EMBL" id="BAI68994.1"/>
    </source>
</evidence>
<accession>D3DGP2</accession>
<keyword evidence="7" id="KW-0378">Hydrolase</keyword>
<evidence type="ECO:0000256" key="6">
    <source>
        <dbReference type="ARBA" id="ARBA00022763"/>
    </source>
</evidence>
<dbReference type="KEGG" id="hte:Hydth_0528"/>
<dbReference type="GO" id="GO:0006281">
    <property type="term" value="P:DNA repair"/>
    <property type="evidence" value="ECO:0007669"/>
    <property type="project" value="UniProtKB-KW"/>
</dbReference>
<dbReference type="Proteomes" id="UP000002574">
    <property type="component" value="Chromosome"/>
</dbReference>
<dbReference type="Pfam" id="PF02075">
    <property type="entry name" value="RuvC"/>
    <property type="match status" value="1"/>
</dbReference>
<evidence type="ECO:0000313" key="13">
    <source>
        <dbReference type="Proteomes" id="UP000002574"/>
    </source>
</evidence>
<evidence type="ECO:0000256" key="1">
    <source>
        <dbReference type="ARBA" id="ARBA00009518"/>
    </source>
</evidence>
<name>D3DGP2_HYDTT</name>
<reference evidence="12 13" key="1">
    <citation type="journal article" date="2010" name="J. Bacteriol.">
        <title>Complete genome sequence of the thermophilic, obligately chemolithoautotrophic hydrogen-oxidizing bacterium Hydrogenobacter thermophilus TK-6.</title>
        <authorList>
            <person name="Arai H."/>
            <person name="Kanbe H."/>
            <person name="Ishii M."/>
            <person name="Igarashi Y."/>
        </authorList>
    </citation>
    <scope>NUCLEOTIDE SEQUENCE [LARGE SCALE GENOMIC DNA]</scope>
    <source>
        <strain evidence="13">DSM 6534 / IAM 12695 / TK-6 [Tokyo]</strain>
    </source>
</reference>
<evidence type="ECO:0000256" key="5">
    <source>
        <dbReference type="ARBA" id="ARBA00022759"/>
    </source>
</evidence>
<dbReference type="PANTHER" id="PTHR30194:SF3">
    <property type="entry name" value="CROSSOVER JUNCTION ENDODEOXYRIBONUCLEASE RUVC"/>
    <property type="match status" value="1"/>
</dbReference>
<dbReference type="STRING" id="608538.HTH_0531"/>
<dbReference type="InterPro" id="IPR012337">
    <property type="entry name" value="RNaseH-like_sf"/>
</dbReference>
<comment type="similarity">
    <text evidence="1">Belongs to the RuvC family.</text>
</comment>
<protein>
    <submittedName>
        <fullName evidence="12">Uncharacterized protein</fullName>
    </submittedName>
</protein>
<keyword evidence="9" id="KW-0238">DNA-binding</keyword>
<dbReference type="PANTHER" id="PTHR30194">
    <property type="entry name" value="CROSSOVER JUNCTION ENDODEOXYRIBONUCLEASE RUVC"/>
    <property type="match status" value="1"/>
</dbReference>
<evidence type="ECO:0000256" key="3">
    <source>
        <dbReference type="ARBA" id="ARBA00022722"/>
    </source>
</evidence>
<dbReference type="GO" id="GO:0016787">
    <property type="term" value="F:hydrolase activity"/>
    <property type="evidence" value="ECO:0007669"/>
    <property type="project" value="UniProtKB-KW"/>
</dbReference>
<dbReference type="InterPro" id="IPR036397">
    <property type="entry name" value="RNaseH_sf"/>
</dbReference>
<keyword evidence="11" id="KW-0234">DNA repair</keyword>
<keyword evidence="2" id="KW-0963">Cytoplasm</keyword>
<evidence type="ECO:0000256" key="8">
    <source>
        <dbReference type="ARBA" id="ARBA00022842"/>
    </source>
</evidence>
<keyword evidence="4" id="KW-0479">Metal-binding</keyword>
<dbReference type="GO" id="GO:0006310">
    <property type="term" value="P:DNA recombination"/>
    <property type="evidence" value="ECO:0007669"/>
    <property type="project" value="UniProtKB-KW"/>
</dbReference>
<sequence length="154" mass="17703">MSRIMTIDPGYSALGYAVGEENKLIEYGTVYFKGKEETRLTEIYLKIKELIQRHNPDTVLIEDYRVYKDGYKGKHKTAIVVGIICAIAYEHKIKPTFVFHNSWKAKFQRVYFTIVNRLSEEWKKALGEGSEHSRDAVMMLLPEVVSLKALLKGG</sequence>
<dbReference type="GO" id="GO:0004520">
    <property type="term" value="F:DNA endonuclease activity"/>
    <property type="evidence" value="ECO:0007669"/>
    <property type="project" value="InterPro"/>
</dbReference>
<dbReference type="OrthoDB" id="9805499at2"/>
<evidence type="ECO:0000256" key="4">
    <source>
        <dbReference type="ARBA" id="ARBA00022723"/>
    </source>
</evidence>
<evidence type="ECO:0000256" key="10">
    <source>
        <dbReference type="ARBA" id="ARBA00023172"/>
    </source>
</evidence>
<dbReference type="EMBL" id="AP011112">
    <property type="protein sequence ID" value="BAI68994.1"/>
    <property type="molecule type" value="Genomic_DNA"/>
</dbReference>
<gene>
    <name evidence="12" type="ordered locus">HTH_0531</name>
</gene>
<dbReference type="RefSeq" id="WP_012963176.1">
    <property type="nucleotide sequence ID" value="NC_013799.1"/>
</dbReference>
<evidence type="ECO:0000256" key="7">
    <source>
        <dbReference type="ARBA" id="ARBA00022801"/>
    </source>
</evidence>
<proteinExistence type="inferred from homology"/>
<keyword evidence="13" id="KW-1185">Reference proteome</keyword>
<dbReference type="AlphaFoldDB" id="D3DGP2"/>
<dbReference type="InterPro" id="IPR002176">
    <property type="entry name" value="X-over_junc_endoDNase_RuvC"/>
</dbReference>
<dbReference type="GO" id="GO:0003677">
    <property type="term" value="F:DNA binding"/>
    <property type="evidence" value="ECO:0007669"/>
    <property type="project" value="UniProtKB-KW"/>
</dbReference>
<evidence type="ECO:0000256" key="2">
    <source>
        <dbReference type="ARBA" id="ARBA00022490"/>
    </source>
</evidence>
<dbReference type="eggNOG" id="COG0817">
    <property type="taxonomic scope" value="Bacteria"/>
</dbReference>
<organism evidence="12 13">
    <name type="scientific">Hydrogenobacter thermophilus (strain DSM 6534 / IAM 12695 / TK-6)</name>
    <dbReference type="NCBI Taxonomy" id="608538"/>
    <lineage>
        <taxon>Bacteria</taxon>
        <taxon>Pseudomonadati</taxon>
        <taxon>Aquificota</taxon>
        <taxon>Aquificia</taxon>
        <taxon>Aquificales</taxon>
        <taxon>Aquificaceae</taxon>
        <taxon>Hydrogenobacter</taxon>
    </lineage>
</organism>
<keyword evidence="6" id="KW-0227">DNA damage</keyword>
<evidence type="ECO:0000256" key="11">
    <source>
        <dbReference type="ARBA" id="ARBA00023204"/>
    </source>
</evidence>
<keyword evidence="3" id="KW-0540">Nuclease</keyword>
<keyword evidence="10" id="KW-0233">DNA recombination</keyword>
<dbReference type="KEGG" id="hth:HTH_0531"/>
<dbReference type="Gene3D" id="3.30.420.10">
    <property type="entry name" value="Ribonuclease H-like superfamily/Ribonuclease H"/>
    <property type="match status" value="1"/>
</dbReference>
<keyword evidence="5" id="KW-0255">Endonuclease</keyword>
<dbReference type="SUPFAM" id="SSF53098">
    <property type="entry name" value="Ribonuclease H-like"/>
    <property type="match status" value="1"/>
</dbReference>
<evidence type="ECO:0000256" key="9">
    <source>
        <dbReference type="ARBA" id="ARBA00023125"/>
    </source>
</evidence>
<keyword evidence="8" id="KW-0460">Magnesium</keyword>
<dbReference type="GO" id="GO:0046872">
    <property type="term" value="F:metal ion binding"/>
    <property type="evidence" value="ECO:0007669"/>
    <property type="project" value="UniProtKB-KW"/>
</dbReference>